<keyword evidence="4" id="KW-1185">Reference proteome</keyword>
<dbReference type="AlphaFoldDB" id="A0A7X2PCT4"/>
<evidence type="ECO:0000313" key="4">
    <source>
        <dbReference type="Proteomes" id="UP000460549"/>
    </source>
</evidence>
<feature type="domain" description="DUF3322" evidence="2">
    <location>
        <begin position="7"/>
        <end position="194"/>
    </location>
</feature>
<evidence type="ECO:0008006" key="5">
    <source>
        <dbReference type="Google" id="ProtNLM"/>
    </source>
</evidence>
<name>A0A7X2PCT4_9SPIO</name>
<sequence>MLTPDIIVQKAKNKWGEYKKALITSIILGNDFSFFPLIIRGNTSLDKSFNSNASSYSILYNNSKAKVGKGYLIEWEDKTIRGLGNQSEIKKIVIPSNDDYIYITKKEKEYKAIETALYTLIPLFEKHSNKGAFISWALSNLKEIDDNTIDWKGINKVLSWFLANKNSNMYYLRELPIEVHTKFIENNSNILISLYSSLLNKDLKGLRIEEVFNVKRKPILIRLKLKHKLFEEIALPLSSLKVLDKAYDLSQIERIFIIENESVYLSFPIKDKDLCIFGGGFQVKILDIPWFKEKDIYYFGDLDEHGLEILSIARSIYPSIKSIMMNVETYDNYYCYAVGGPKATCFDNLNSEELKLLQKLRQNEPEHNRLEQEKIDQDYISKFLETLTT</sequence>
<reference evidence="3 4" key="1">
    <citation type="submission" date="2019-08" db="EMBL/GenBank/DDBJ databases">
        <title>In-depth cultivation of the pig gut microbiome towards novel bacterial diversity and tailored functional studies.</title>
        <authorList>
            <person name="Wylensek D."/>
            <person name="Hitch T.C.A."/>
            <person name="Clavel T."/>
        </authorList>
    </citation>
    <scope>NUCLEOTIDE SEQUENCE [LARGE SCALE GENOMIC DNA]</scope>
    <source>
        <strain evidence="3 4">NM-380-WT-3C1</strain>
    </source>
</reference>
<evidence type="ECO:0000313" key="3">
    <source>
        <dbReference type="EMBL" id="MSU06466.1"/>
    </source>
</evidence>
<dbReference type="InterPro" id="IPR024537">
    <property type="entry name" value="DUF3322"/>
</dbReference>
<dbReference type="InterPro" id="IPR024534">
    <property type="entry name" value="JetD_C"/>
</dbReference>
<protein>
    <recommendedName>
        <fullName evidence="5">Wadjet protein JetD C-terminal domain-containing protein</fullName>
    </recommendedName>
</protein>
<dbReference type="Pfam" id="PF09983">
    <property type="entry name" value="JetD_C"/>
    <property type="match status" value="1"/>
</dbReference>
<dbReference type="RefSeq" id="WP_154425437.1">
    <property type="nucleotide sequence ID" value="NZ_VUNN01000011.1"/>
</dbReference>
<accession>A0A7X2PCT4</accession>
<feature type="domain" description="Wadjet protein JetD C-terminal" evidence="1">
    <location>
        <begin position="216"/>
        <end position="382"/>
    </location>
</feature>
<proteinExistence type="predicted"/>
<evidence type="ECO:0000259" key="1">
    <source>
        <dbReference type="Pfam" id="PF09983"/>
    </source>
</evidence>
<evidence type="ECO:0000259" key="2">
    <source>
        <dbReference type="Pfam" id="PF11795"/>
    </source>
</evidence>
<dbReference type="EMBL" id="VUNN01000011">
    <property type="protein sequence ID" value="MSU06466.1"/>
    <property type="molecule type" value="Genomic_DNA"/>
</dbReference>
<comment type="caution">
    <text evidence="3">The sequence shown here is derived from an EMBL/GenBank/DDBJ whole genome shotgun (WGS) entry which is preliminary data.</text>
</comment>
<dbReference type="Pfam" id="PF11795">
    <property type="entry name" value="DUF3322"/>
    <property type="match status" value="1"/>
</dbReference>
<dbReference type="Proteomes" id="UP000460549">
    <property type="component" value="Unassembled WGS sequence"/>
</dbReference>
<gene>
    <name evidence="3" type="ORF">FYJ80_06675</name>
</gene>
<organism evidence="3 4">
    <name type="scientific">Bullifex porci</name>
    <dbReference type="NCBI Taxonomy" id="2606638"/>
    <lineage>
        <taxon>Bacteria</taxon>
        <taxon>Pseudomonadati</taxon>
        <taxon>Spirochaetota</taxon>
        <taxon>Spirochaetia</taxon>
        <taxon>Spirochaetales</taxon>
        <taxon>Spirochaetaceae</taxon>
        <taxon>Bullifex</taxon>
    </lineage>
</organism>